<gene>
    <name evidence="2" type="ORF">MERR_LOCUS7557</name>
</gene>
<dbReference type="Proteomes" id="UP000467841">
    <property type="component" value="Unassembled WGS sequence"/>
</dbReference>
<protein>
    <recommendedName>
        <fullName evidence="4">Transmembrane protein</fullName>
    </recommendedName>
</protein>
<keyword evidence="3" id="KW-1185">Reference proteome</keyword>
<dbReference type="EMBL" id="CACVBM020000543">
    <property type="protein sequence ID" value="CAA7020322.1"/>
    <property type="molecule type" value="Genomic_DNA"/>
</dbReference>
<sequence length="93" mass="10848">MENLNGFMTVFAVSGSVVLLAAQLHKRLLSDYMDKLELQLRMKDEEKKKKRKKVSFADDVMEPSGNNEEYRRKNWKSKLDDGGRRISQKSQLL</sequence>
<accession>A0A6D2HVT5</accession>
<reference evidence="2" key="1">
    <citation type="submission" date="2020-01" db="EMBL/GenBank/DDBJ databases">
        <authorList>
            <person name="Mishra B."/>
        </authorList>
    </citation>
    <scope>NUCLEOTIDE SEQUENCE [LARGE SCALE GENOMIC DNA]</scope>
</reference>
<feature type="compositionally biased region" description="Basic and acidic residues" evidence="1">
    <location>
        <begin position="68"/>
        <end position="84"/>
    </location>
</feature>
<comment type="caution">
    <text evidence="2">The sequence shown here is derived from an EMBL/GenBank/DDBJ whole genome shotgun (WGS) entry which is preliminary data.</text>
</comment>
<evidence type="ECO:0000313" key="2">
    <source>
        <dbReference type="EMBL" id="CAA7020322.1"/>
    </source>
</evidence>
<name>A0A6D2HVT5_9BRAS</name>
<feature type="region of interest" description="Disordered" evidence="1">
    <location>
        <begin position="51"/>
        <end position="93"/>
    </location>
</feature>
<dbReference type="PANTHER" id="PTHR33564">
    <property type="entry name" value="TRANSMEMBRANE PROTEIN"/>
    <property type="match status" value="1"/>
</dbReference>
<organism evidence="2 3">
    <name type="scientific">Microthlaspi erraticum</name>
    <dbReference type="NCBI Taxonomy" id="1685480"/>
    <lineage>
        <taxon>Eukaryota</taxon>
        <taxon>Viridiplantae</taxon>
        <taxon>Streptophyta</taxon>
        <taxon>Embryophyta</taxon>
        <taxon>Tracheophyta</taxon>
        <taxon>Spermatophyta</taxon>
        <taxon>Magnoliopsida</taxon>
        <taxon>eudicotyledons</taxon>
        <taxon>Gunneridae</taxon>
        <taxon>Pentapetalae</taxon>
        <taxon>rosids</taxon>
        <taxon>malvids</taxon>
        <taxon>Brassicales</taxon>
        <taxon>Brassicaceae</taxon>
        <taxon>Coluteocarpeae</taxon>
        <taxon>Microthlaspi</taxon>
    </lineage>
</organism>
<evidence type="ECO:0008006" key="4">
    <source>
        <dbReference type="Google" id="ProtNLM"/>
    </source>
</evidence>
<proteinExistence type="predicted"/>
<dbReference type="OrthoDB" id="1904110at2759"/>
<evidence type="ECO:0000313" key="3">
    <source>
        <dbReference type="Proteomes" id="UP000467841"/>
    </source>
</evidence>
<evidence type="ECO:0000256" key="1">
    <source>
        <dbReference type="SAM" id="MobiDB-lite"/>
    </source>
</evidence>
<dbReference type="AlphaFoldDB" id="A0A6D2HVT5"/>
<dbReference type="PANTHER" id="PTHR33564:SF22">
    <property type="entry name" value="TRANSMEMBRANE PROTEIN"/>
    <property type="match status" value="1"/>
</dbReference>